<keyword evidence="3" id="KW-1185">Reference proteome</keyword>
<sequence length="44" mass="4833">MSTFSLVPLLAKDGLIAPFFALSALFLIGALRSYEDLLISFKNQ</sequence>
<organism evidence="2 3">
    <name type="scientific">Stegodyphus mimosarum</name>
    <name type="common">African social velvet spider</name>
    <dbReference type="NCBI Taxonomy" id="407821"/>
    <lineage>
        <taxon>Eukaryota</taxon>
        <taxon>Metazoa</taxon>
        <taxon>Ecdysozoa</taxon>
        <taxon>Arthropoda</taxon>
        <taxon>Chelicerata</taxon>
        <taxon>Arachnida</taxon>
        <taxon>Araneae</taxon>
        <taxon>Araneomorphae</taxon>
        <taxon>Entelegynae</taxon>
        <taxon>Eresoidea</taxon>
        <taxon>Eresidae</taxon>
        <taxon>Stegodyphus</taxon>
    </lineage>
</organism>
<evidence type="ECO:0000256" key="1">
    <source>
        <dbReference type="SAM" id="Phobius"/>
    </source>
</evidence>
<proteinExistence type="predicted"/>
<name>A0A087TQ57_STEMI</name>
<protein>
    <submittedName>
        <fullName evidence="2">Uncharacterized protein</fullName>
    </submittedName>
</protein>
<evidence type="ECO:0000313" key="2">
    <source>
        <dbReference type="EMBL" id="KFM67246.1"/>
    </source>
</evidence>
<dbReference type="EMBL" id="KK116271">
    <property type="protein sequence ID" value="KFM67246.1"/>
    <property type="molecule type" value="Genomic_DNA"/>
</dbReference>
<dbReference type="Proteomes" id="UP000054359">
    <property type="component" value="Unassembled WGS sequence"/>
</dbReference>
<reference evidence="2 3" key="1">
    <citation type="submission" date="2013-11" db="EMBL/GenBank/DDBJ databases">
        <title>Genome sequencing of Stegodyphus mimosarum.</title>
        <authorList>
            <person name="Bechsgaard J."/>
        </authorList>
    </citation>
    <scope>NUCLEOTIDE SEQUENCE [LARGE SCALE GENOMIC DNA]</scope>
</reference>
<keyword evidence="1" id="KW-0812">Transmembrane</keyword>
<keyword evidence="1" id="KW-1133">Transmembrane helix</keyword>
<dbReference type="OrthoDB" id="4983at2759"/>
<feature type="non-terminal residue" evidence="2">
    <location>
        <position position="44"/>
    </location>
</feature>
<evidence type="ECO:0000313" key="3">
    <source>
        <dbReference type="Proteomes" id="UP000054359"/>
    </source>
</evidence>
<gene>
    <name evidence="2" type="ORF">X975_19476</name>
</gene>
<feature type="transmembrane region" description="Helical" evidence="1">
    <location>
        <begin position="15"/>
        <end position="34"/>
    </location>
</feature>
<keyword evidence="1" id="KW-0472">Membrane</keyword>
<accession>A0A087TQ57</accession>
<dbReference type="AlphaFoldDB" id="A0A087TQ57"/>